<dbReference type="Gene3D" id="3.40.50.10810">
    <property type="entry name" value="Tandem AAA-ATPase domain"/>
    <property type="match status" value="1"/>
</dbReference>
<evidence type="ECO:0000259" key="6">
    <source>
        <dbReference type="PROSITE" id="PS51194"/>
    </source>
</evidence>
<keyword evidence="4" id="KW-0067">ATP-binding</keyword>
<feature type="domain" description="Helicase C-terminal" evidence="6">
    <location>
        <begin position="373"/>
        <end position="550"/>
    </location>
</feature>
<dbReference type="PANTHER" id="PTHR45766">
    <property type="entry name" value="DNA ANNEALING HELICASE AND ENDONUCLEASE ZRANB3 FAMILY MEMBER"/>
    <property type="match status" value="1"/>
</dbReference>
<accession>A0ABV4T394</accession>
<dbReference type="Pfam" id="PF00271">
    <property type="entry name" value="Helicase_C"/>
    <property type="match status" value="1"/>
</dbReference>
<dbReference type="SMART" id="SM00490">
    <property type="entry name" value="HELICc"/>
    <property type="match status" value="1"/>
</dbReference>
<dbReference type="Pfam" id="PF00176">
    <property type="entry name" value="SNF2-rel_dom"/>
    <property type="match status" value="1"/>
</dbReference>
<dbReference type="SMART" id="SM00487">
    <property type="entry name" value="DEXDc"/>
    <property type="match status" value="1"/>
</dbReference>
<dbReference type="InterPro" id="IPR001650">
    <property type="entry name" value="Helicase_C-like"/>
</dbReference>
<evidence type="ECO:0000256" key="1">
    <source>
        <dbReference type="ARBA" id="ARBA00022741"/>
    </source>
</evidence>
<keyword evidence="3 7" id="KW-0347">Helicase</keyword>
<name>A0ABV4T394_9EURY</name>
<dbReference type="PROSITE" id="PS51194">
    <property type="entry name" value="HELICASE_CTER"/>
    <property type="match status" value="1"/>
</dbReference>
<gene>
    <name evidence="7" type="ORF">P8X34_05475</name>
</gene>
<evidence type="ECO:0000313" key="7">
    <source>
        <dbReference type="EMBL" id="MFA4804190.1"/>
    </source>
</evidence>
<evidence type="ECO:0000256" key="2">
    <source>
        <dbReference type="ARBA" id="ARBA00022801"/>
    </source>
</evidence>
<dbReference type="GO" id="GO:0004386">
    <property type="term" value="F:helicase activity"/>
    <property type="evidence" value="ECO:0007669"/>
    <property type="project" value="UniProtKB-KW"/>
</dbReference>
<sequence length="972" mass="112397">MNLPEVLLREIVLHSPNLFYLSLTRPGAREIIPFLHQFQPLYHAMVQRPIRMLIADEIGLGKTIQALAIARYLYVKGEVRRALILVPKILREQWKEEVMRVGLIPVVIESGSEVEMKLKKREGFFIVSIDLAKMPEHREKFLSVDWDLVIVDEVHNVTLGTQRYEFVRALVERKDLNVIFLSATPHRGDPRDYLSRIILLDPTLVEDHSRLDSSEFYNKAMGTIVFRRTKPMVNKLEGKNVFKKCWFGAVVVGITEEEREYFRKLNTLLFELTKDMPKNSPQALLAVLLNKRASSSYVSAMETLSRIVHGIASKSEVPPENVEKYIEKLFGLGYEDIDLEDAQEYDEIVNKIIEKYSPILSKGQLKKLEELLNLAKEIKESEKDSKLKVVASLIKYHVERGEKVIVFTEFKDTLEYLKRYLPKLAGLDDREVSVLYGGMSPKDIEQEISKFESEGKLLISTDVASEGLNLQVASVLINYEAPWSPIKLEQRVGRIWRISQKRDVKAYTIFLDSEIDMYVLDNLYGKIMNIREAIGSGPKVGAPVLAEKILGGDFENIWKDIPGDFEGRERVTEYDIGYAIVKREVEGYRRAILNTLRILRQNMGIAVPIEKIENIKRELRDVIDEFDDEKVVKILRNYLKVLLKKNAPNPTPILHGITSYSKENTIPRVSIGVRKHNGELFFIKIVDNGKDIHRIPVVVSNGKVFYGVKLLEWLIEALKDGYEVLGPVNPKSPTGKLVGMARDRFYRIRGKYENYESWLIRKQLKKGKLFRKTRIVVEKIAEFKPIGKKLEVARIIPLPILEMLGLSEDDIEFPSGEYGFIFQRNFVPLEDILKAEKKAMKIVMELESRRLRDEYGDTGWEVKDVSLHEHYDILVKTQEGEKYIEVKGHLPLFLHAELTEAEINFAKENKDKYWIYIVANIKKRPIIVKVFRPFDNPRIFLVNENEDVDITEYIKVNIRHKERAILSLTKSF</sequence>
<protein>
    <submittedName>
        <fullName evidence="7">Helicase-related protein</fullName>
    </submittedName>
</protein>
<keyword evidence="8" id="KW-1185">Reference proteome</keyword>
<dbReference type="Proteomes" id="UP001571980">
    <property type="component" value="Unassembled WGS sequence"/>
</dbReference>
<feature type="domain" description="Helicase ATP-binding" evidence="5">
    <location>
        <begin position="43"/>
        <end position="203"/>
    </location>
</feature>
<dbReference type="InterPro" id="IPR038718">
    <property type="entry name" value="SNF2-like_sf"/>
</dbReference>
<proteinExistence type="predicted"/>
<dbReference type="EMBL" id="JARRIG010000003">
    <property type="protein sequence ID" value="MFA4804190.1"/>
    <property type="molecule type" value="Genomic_DNA"/>
</dbReference>
<evidence type="ECO:0000256" key="3">
    <source>
        <dbReference type="ARBA" id="ARBA00022806"/>
    </source>
</evidence>
<dbReference type="InterPro" id="IPR014001">
    <property type="entry name" value="Helicase_ATP-bd"/>
</dbReference>
<dbReference type="InterPro" id="IPR057342">
    <property type="entry name" value="DEXDc_RapA"/>
</dbReference>
<dbReference type="InterPro" id="IPR024975">
    <property type="entry name" value="NOV_C"/>
</dbReference>
<keyword evidence="1" id="KW-0547">Nucleotide-binding</keyword>
<organism evidence="7 8">
    <name type="scientific">Pyrococcus kukulkanii</name>
    <dbReference type="NCBI Taxonomy" id="1609559"/>
    <lineage>
        <taxon>Archaea</taxon>
        <taxon>Methanobacteriati</taxon>
        <taxon>Methanobacteriota</taxon>
        <taxon>Thermococci</taxon>
        <taxon>Thermococcales</taxon>
        <taxon>Thermococcaceae</taxon>
        <taxon>Pyrococcus</taxon>
    </lineage>
</organism>
<evidence type="ECO:0000313" key="8">
    <source>
        <dbReference type="Proteomes" id="UP001571980"/>
    </source>
</evidence>
<dbReference type="CDD" id="cd18793">
    <property type="entry name" value="SF2_C_SNF"/>
    <property type="match status" value="1"/>
</dbReference>
<evidence type="ECO:0000259" key="5">
    <source>
        <dbReference type="PROSITE" id="PS51192"/>
    </source>
</evidence>
<dbReference type="RefSeq" id="WP_372823573.1">
    <property type="nucleotide sequence ID" value="NZ_JARRIF010000002.1"/>
</dbReference>
<comment type="caution">
    <text evidence="7">The sequence shown here is derived from an EMBL/GenBank/DDBJ whole genome shotgun (WGS) entry which is preliminary data.</text>
</comment>
<dbReference type="SUPFAM" id="SSF52540">
    <property type="entry name" value="P-loop containing nucleoside triphosphate hydrolases"/>
    <property type="match status" value="2"/>
</dbReference>
<reference evidence="7 8" key="1">
    <citation type="submission" date="2023-03" db="EMBL/GenBank/DDBJ databases">
        <title>Speciation in Pyrococcus: adaptation to high temperature as a mechanism.</title>
        <authorList>
            <person name="Gu J."/>
        </authorList>
    </citation>
    <scope>NUCLEOTIDE SEQUENCE [LARGE SCALE GENOMIC DNA]</scope>
    <source>
        <strain evidence="7 8">LMOA34</strain>
    </source>
</reference>
<dbReference type="PANTHER" id="PTHR45766:SF6">
    <property type="entry name" value="SWI_SNF-RELATED MATRIX-ASSOCIATED ACTIN-DEPENDENT REGULATOR OF CHROMATIN SUBFAMILY A-LIKE PROTEIN 1"/>
    <property type="match status" value="1"/>
</dbReference>
<dbReference type="InterPro" id="IPR000330">
    <property type="entry name" value="SNF2_N"/>
</dbReference>
<dbReference type="CDD" id="cd18011">
    <property type="entry name" value="DEXDc_RapA"/>
    <property type="match status" value="1"/>
</dbReference>
<keyword evidence="2" id="KW-0378">Hydrolase</keyword>
<dbReference type="InterPro" id="IPR027417">
    <property type="entry name" value="P-loop_NTPase"/>
</dbReference>
<dbReference type="InterPro" id="IPR049730">
    <property type="entry name" value="SNF2/RAD54-like_C"/>
</dbReference>
<dbReference type="Pfam" id="PF13020">
    <property type="entry name" value="NOV_C"/>
    <property type="match status" value="1"/>
</dbReference>
<dbReference type="Gene3D" id="3.40.50.300">
    <property type="entry name" value="P-loop containing nucleotide triphosphate hydrolases"/>
    <property type="match status" value="1"/>
</dbReference>
<dbReference type="PROSITE" id="PS51192">
    <property type="entry name" value="HELICASE_ATP_BIND_1"/>
    <property type="match status" value="1"/>
</dbReference>
<evidence type="ECO:0000256" key="4">
    <source>
        <dbReference type="ARBA" id="ARBA00022840"/>
    </source>
</evidence>